<feature type="transmembrane region" description="Helical" evidence="1">
    <location>
        <begin position="84"/>
        <end position="101"/>
    </location>
</feature>
<proteinExistence type="predicted"/>
<reference evidence="2 3" key="1">
    <citation type="journal article" date="2019" name="Genome Biol. Evol.">
        <title>Day and night: Metabolic profiles and evolutionary relationships of six axenic non-marine cyanobacteria.</title>
        <authorList>
            <person name="Will S.E."/>
            <person name="Henke P."/>
            <person name="Boedeker C."/>
            <person name="Huang S."/>
            <person name="Brinkmann H."/>
            <person name="Rohde M."/>
            <person name="Jarek M."/>
            <person name="Friedl T."/>
            <person name="Seufert S."/>
            <person name="Schumacher M."/>
            <person name="Overmann J."/>
            <person name="Neumann-Schaal M."/>
            <person name="Petersen J."/>
        </authorList>
    </citation>
    <scope>NUCLEOTIDE SEQUENCE [LARGE SCALE GENOMIC DNA]</scope>
    <source>
        <strain evidence="2 3">PCC 6912</strain>
    </source>
</reference>
<dbReference type="STRING" id="211165.GCA_000317285_02385"/>
<keyword evidence="3" id="KW-1185">Reference proteome</keyword>
<keyword evidence="1" id="KW-0812">Transmembrane</keyword>
<keyword evidence="1" id="KW-0472">Membrane</keyword>
<evidence type="ECO:0000256" key="1">
    <source>
        <dbReference type="SAM" id="Phobius"/>
    </source>
</evidence>
<gene>
    <name evidence="2" type="ORF">PCC6912_28190</name>
</gene>
<organism evidence="2 3">
    <name type="scientific">Chlorogloeopsis fritschii PCC 6912</name>
    <dbReference type="NCBI Taxonomy" id="211165"/>
    <lineage>
        <taxon>Bacteria</taxon>
        <taxon>Bacillati</taxon>
        <taxon>Cyanobacteriota</taxon>
        <taxon>Cyanophyceae</taxon>
        <taxon>Nostocales</taxon>
        <taxon>Chlorogloeopsidaceae</taxon>
        <taxon>Chlorogloeopsis</taxon>
    </lineage>
</organism>
<accession>A0A433NF73</accession>
<feature type="transmembrane region" description="Helical" evidence="1">
    <location>
        <begin position="60"/>
        <end position="77"/>
    </location>
</feature>
<name>A0A433NF73_CHLFR</name>
<dbReference type="EMBL" id="RSCJ01000010">
    <property type="protein sequence ID" value="RUR80797.1"/>
    <property type="molecule type" value="Genomic_DNA"/>
</dbReference>
<sequence length="102" mass="11051">MPALPDFASLIAAKICINLLPVLPVLKFLEAQQPTVTPNGNGNALNQDSLIAKGWETTDYVGVILLVLSLVVLVGIVSRRMEYAIIFALMLSLLIIVFFLLA</sequence>
<protein>
    <submittedName>
        <fullName evidence="2">Uncharacterized protein</fullName>
    </submittedName>
</protein>
<dbReference type="Proteomes" id="UP000268857">
    <property type="component" value="Unassembled WGS sequence"/>
</dbReference>
<evidence type="ECO:0000313" key="3">
    <source>
        <dbReference type="Proteomes" id="UP000268857"/>
    </source>
</evidence>
<dbReference type="AlphaFoldDB" id="A0A433NF73"/>
<evidence type="ECO:0000313" key="2">
    <source>
        <dbReference type="EMBL" id="RUR80797.1"/>
    </source>
</evidence>
<comment type="caution">
    <text evidence="2">The sequence shown here is derived from an EMBL/GenBank/DDBJ whole genome shotgun (WGS) entry which is preliminary data.</text>
</comment>
<keyword evidence="1" id="KW-1133">Transmembrane helix</keyword>